<reference evidence="2 3" key="1">
    <citation type="submission" date="2018-11" db="EMBL/GenBank/DDBJ databases">
        <authorList>
            <consortium name="Pathogen Informatics"/>
        </authorList>
    </citation>
    <scope>NUCLEOTIDE SEQUENCE [LARGE SCALE GENOMIC DNA]</scope>
</reference>
<organism evidence="3 4">
    <name type="scientific">Heligmosomoides polygyrus</name>
    <name type="common">Parasitic roundworm</name>
    <dbReference type="NCBI Taxonomy" id="6339"/>
    <lineage>
        <taxon>Eukaryota</taxon>
        <taxon>Metazoa</taxon>
        <taxon>Ecdysozoa</taxon>
        <taxon>Nematoda</taxon>
        <taxon>Chromadorea</taxon>
        <taxon>Rhabditida</taxon>
        <taxon>Rhabditina</taxon>
        <taxon>Rhabditomorpha</taxon>
        <taxon>Strongyloidea</taxon>
        <taxon>Heligmosomidae</taxon>
        <taxon>Heligmosomoides</taxon>
    </lineage>
</organism>
<name>A0A183GRH2_HELPZ</name>
<evidence type="ECO:0000313" key="2">
    <source>
        <dbReference type="EMBL" id="VDP50303.1"/>
    </source>
</evidence>
<accession>A0A183GRH2</accession>
<evidence type="ECO:0000256" key="1">
    <source>
        <dbReference type="SAM" id="Coils"/>
    </source>
</evidence>
<dbReference type="AlphaFoldDB" id="A0A183GRH2"/>
<sequence length="58" mass="6698">MDGLCMVSTKDVPSYVQIMIDALAETRKEVIETRKELAEMGRRNDAILDENKKLREEN</sequence>
<keyword evidence="3" id="KW-1185">Reference proteome</keyword>
<dbReference type="EMBL" id="UZAH01037668">
    <property type="protein sequence ID" value="VDP50303.1"/>
    <property type="molecule type" value="Genomic_DNA"/>
</dbReference>
<accession>A0A3P8HW93</accession>
<keyword evidence="1" id="KW-0175">Coiled coil</keyword>
<proteinExistence type="predicted"/>
<protein>
    <submittedName>
        <fullName evidence="4">RH1 domain-containing protein</fullName>
    </submittedName>
</protein>
<dbReference type="Proteomes" id="UP000050761">
    <property type="component" value="Unassembled WGS sequence"/>
</dbReference>
<dbReference type="WBParaSite" id="HPBE_0002529201-mRNA-1">
    <property type="protein sequence ID" value="HPBE_0002529201-mRNA-1"/>
    <property type="gene ID" value="HPBE_0002529201"/>
</dbReference>
<reference evidence="4" key="2">
    <citation type="submission" date="2019-09" db="UniProtKB">
        <authorList>
            <consortium name="WormBaseParasite"/>
        </authorList>
    </citation>
    <scope>IDENTIFICATION</scope>
</reference>
<feature type="coiled-coil region" evidence="1">
    <location>
        <begin position="23"/>
        <end position="57"/>
    </location>
</feature>
<gene>
    <name evidence="2" type="ORF">HPBE_LOCUS25291</name>
</gene>
<evidence type="ECO:0000313" key="3">
    <source>
        <dbReference type="Proteomes" id="UP000050761"/>
    </source>
</evidence>
<evidence type="ECO:0000313" key="4">
    <source>
        <dbReference type="WBParaSite" id="HPBE_0002529201-mRNA-1"/>
    </source>
</evidence>